<evidence type="ECO:0000256" key="5">
    <source>
        <dbReference type="ARBA" id="ARBA00023235"/>
    </source>
</evidence>
<feature type="domain" description="PPIase FKBP-type" evidence="8">
    <location>
        <begin position="46"/>
        <end position="134"/>
    </location>
</feature>
<accession>A0A0D2FV49</accession>
<proteinExistence type="predicted"/>
<evidence type="ECO:0000259" key="8">
    <source>
        <dbReference type="PROSITE" id="PS50059"/>
    </source>
</evidence>
<dbReference type="AlphaFoldDB" id="A0A0D2FV49"/>
<keyword evidence="4 6" id="KW-0697">Rotamase</keyword>
<organism evidence="9 10">
    <name type="scientific">Phialophora macrospora</name>
    <dbReference type="NCBI Taxonomy" id="1851006"/>
    <lineage>
        <taxon>Eukaryota</taxon>
        <taxon>Fungi</taxon>
        <taxon>Dikarya</taxon>
        <taxon>Ascomycota</taxon>
        <taxon>Pezizomycotina</taxon>
        <taxon>Eurotiomycetes</taxon>
        <taxon>Chaetothyriomycetidae</taxon>
        <taxon>Chaetothyriales</taxon>
        <taxon>Herpotrichiellaceae</taxon>
        <taxon>Phialophora</taxon>
    </lineage>
</organism>
<evidence type="ECO:0000256" key="2">
    <source>
        <dbReference type="ARBA" id="ARBA00002388"/>
    </source>
</evidence>
<feature type="signal peptide" evidence="7">
    <location>
        <begin position="1"/>
        <end position="23"/>
    </location>
</feature>
<evidence type="ECO:0000313" key="10">
    <source>
        <dbReference type="Proteomes" id="UP000054266"/>
    </source>
</evidence>
<dbReference type="PANTHER" id="PTHR45779">
    <property type="entry name" value="PEPTIDYLPROLYL ISOMERASE"/>
    <property type="match status" value="1"/>
</dbReference>
<dbReference type="SUPFAM" id="SSF54534">
    <property type="entry name" value="FKBP-like"/>
    <property type="match status" value="1"/>
</dbReference>
<evidence type="ECO:0000256" key="3">
    <source>
        <dbReference type="ARBA" id="ARBA00013194"/>
    </source>
</evidence>
<evidence type="ECO:0000256" key="7">
    <source>
        <dbReference type="SAM" id="SignalP"/>
    </source>
</evidence>
<keyword evidence="10" id="KW-1185">Reference proteome</keyword>
<sequence>MKLLPSLVFAATTLLSLSPLAASLPDGLEIDYQTPDITCTRKTHKGDKIDVHYRGTLQSTGKEFDSSYGRGSPLGFELGAGRVIKGWDEGLLDMCIGEKRKLTIPPELGYGDRSVGPIPGGSTLVFETELMGIKGVKKDEL</sequence>
<keyword evidence="7" id="KW-0732">Signal</keyword>
<dbReference type="GO" id="GO:0005783">
    <property type="term" value="C:endoplasmic reticulum"/>
    <property type="evidence" value="ECO:0007669"/>
    <property type="project" value="TreeGrafter"/>
</dbReference>
<name>A0A0D2FV49_9EURO</name>
<feature type="chain" id="PRO_5002242200" description="peptidylprolyl isomerase" evidence="7">
    <location>
        <begin position="24"/>
        <end position="141"/>
    </location>
</feature>
<reference evidence="9 10" key="1">
    <citation type="submission" date="2015-01" db="EMBL/GenBank/DDBJ databases">
        <title>The Genome Sequence of Capronia semiimmersa CBS27337.</title>
        <authorList>
            <consortium name="The Broad Institute Genomics Platform"/>
            <person name="Cuomo C."/>
            <person name="de Hoog S."/>
            <person name="Gorbushina A."/>
            <person name="Stielow B."/>
            <person name="Teixiera M."/>
            <person name="Abouelleil A."/>
            <person name="Chapman S.B."/>
            <person name="Priest M."/>
            <person name="Young S.K."/>
            <person name="Wortman J."/>
            <person name="Nusbaum C."/>
            <person name="Birren B."/>
        </authorList>
    </citation>
    <scope>NUCLEOTIDE SEQUENCE [LARGE SCALE GENOMIC DNA]</scope>
    <source>
        <strain evidence="9 10">CBS 27337</strain>
    </source>
</reference>
<evidence type="ECO:0000313" key="9">
    <source>
        <dbReference type="EMBL" id="KIW72353.1"/>
    </source>
</evidence>
<dbReference type="GO" id="GO:0003755">
    <property type="term" value="F:peptidyl-prolyl cis-trans isomerase activity"/>
    <property type="evidence" value="ECO:0007669"/>
    <property type="project" value="UniProtKB-KW"/>
</dbReference>
<protein>
    <recommendedName>
        <fullName evidence="3 6">peptidylprolyl isomerase</fullName>
        <ecNumber evidence="3 6">5.2.1.8</ecNumber>
    </recommendedName>
</protein>
<evidence type="ECO:0000256" key="4">
    <source>
        <dbReference type="ARBA" id="ARBA00023110"/>
    </source>
</evidence>
<gene>
    <name evidence="9" type="ORF">PV04_00552</name>
</gene>
<dbReference type="InterPro" id="IPR046357">
    <property type="entry name" value="PPIase_dom_sf"/>
</dbReference>
<dbReference type="InterPro" id="IPR044609">
    <property type="entry name" value="FKBP2/11"/>
</dbReference>
<evidence type="ECO:0000256" key="1">
    <source>
        <dbReference type="ARBA" id="ARBA00000971"/>
    </source>
</evidence>
<dbReference type="PROSITE" id="PS50059">
    <property type="entry name" value="FKBP_PPIASE"/>
    <property type="match status" value="1"/>
</dbReference>
<comment type="function">
    <text evidence="2">PPIases accelerate the folding of proteins. It catalyzes the cis-trans isomerization of proline imidic peptide bonds in oligopeptides.</text>
</comment>
<dbReference type="Pfam" id="PF00254">
    <property type="entry name" value="FKBP_C"/>
    <property type="match status" value="1"/>
</dbReference>
<dbReference type="PANTHER" id="PTHR45779:SF7">
    <property type="entry name" value="PEPTIDYLPROLYL ISOMERASE"/>
    <property type="match status" value="1"/>
</dbReference>
<dbReference type="Gene3D" id="3.10.50.40">
    <property type="match status" value="1"/>
</dbReference>
<dbReference type="EC" id="5.2.1.8" evidence="3 6"/>
<dbReference type="Proteomes" id="UP000054266">
    <property type="component" value="Unassembled WGS sequence"/>
</dbReference>
<dbReference type="InterPro" id="IPR001179">
    <property type="entry name" value="PPIase_FKBP_dom"/>
</dbReference>
<dbReference type="STRING" id="5601.A0A0D2FV49"/>
<keyword evidence="5 6" id="KW-0413">Isomerase</keyword>
<dbReference type="FunFam" id="3.10.50.40:FF:000006">
    <property type="entry name" value="Peptidyl-prolyl cis-trans isomerase"/>
    <property type="match status" value="1"/>
</dbReference>
<dbReference type="HOGENOM" id="CLU_013615_8_1_1"/>
<evidence type="ECO:0000256" key="6">
    <source>
        <dbReference type="PROSITE-ProRule" id="PRU00277"/>
    </source>
</evidence>
<dbReference type="EMBL" id="KN846956">
    <property type="protein sequence ID" value="KIW72353.1"/>
    <property type="molecule type" value="Genomic_DNA"/>
</dbReference>
<comment type="catalytic activity">
    <reaction evidence="1 6">
        <text>[protein]-peptidylproline (omega=180) = [protein]-peptidylproline (omega=0)</text>
        <dbReference type="Rhea" id="RHEA:16237"/>
        <dbReference type="Rhea" id="RHEA-COMP:10747"/>
        <dbReference type="Rhea" id="RHEA-COMP:10748"/>
        <dbReference type="ChEBI" id="CHEBI:83833"/>
        <dbReference type="ChEBI" id="CHEBI:83834"/>
        <dbReference type="EC" id="5.2.1.8"/>
    </reaction>
</comment>